<dbReference type="InterPro" id="IPR049069">
    <property type="entry name" value="MRB1590-like_C"/>
</dbReference>
<dbReference type="EMBL" id="DVHN01000194">
    <property type="protein sequence ID" value="HIR89983.1"/>
    <property type="molecule type" value="Genomic_DNA"/>
</dbReference>
<sequence>MTTSDLKKKLREINKKSYGMYKTLAGVYEFGTYQLCIDHVQGDPFASPSRVRLCIPEKTHGFSKTYYDKYWKKVALEDYILRQLNRAIKRWEDRAMGSGKSGAITTCRTGQVMLERIAVLLERQTLVVRLEIGFPARGRTILSEELEKILFEILPKIVEQSLLFRSMNKRELEHWIQVSENQEYIRSQLEQNHLVAFLANGAILPRESGVSERPMKGAVLFRSPETMEVTMNVPYGEPIKGMGIREGITVIAGGGYHGKSTLLKALEAGVYNHIPGDGREYVLTRASAWKVRAEDGRYIGNCNISPFIQNLPKQQNTDHFTTLNASGSTSQAANVIEGIESGTDLFLIDEDTTATNFMIRDQWMSRLVSDEKETITPFIRKIRSLYEEQNISTVIVVGSSGDYLAAANCVIQMEQYYAYDVTKKAKEIMRDYQAAANLSFPKLQFDQPFSGSIPVDKYHDYKIKTNGTDTVILNRESIDLRYLEQLIDPGQVIALGAILRYALKNSINGTKTKQQIINEIAEKIEKEGLISIIPKGYPSGHPVLPRVQEIYGCFNRWRRE</sequence>
<dbReference type="Pfam" id="PF09818">
    <property type="entry name" value="ABC_ATPase"/>
    <property type="match status" value="1"/>
</dbReference>
<protein>
    <submittedName>
        <fullName evidence="4">ABC-ATPase domain-containing protein</fullName>
    </submittedName>
</protein>
<dbReference type="Proteomes" id="UP000824201">
    <property type="component" value="Unassembled WGS sequence"/>
</dbReference>
<dbReference type="Pfam" id="PF20446">
    <property type="entry name" value="ABC_N"/>
    <property type="match status" value="1"/>
</dbReference>
<evidence type="ECO:0000313" key="5">
    <source>
        <dbReference type="Proteomes" id="UP000824201"/>
    </source>
</evidence>
<accession>A0A9D1JE92</accession>
<evidence type="ECO:0000259" key="1">
    <source>
        <dbReference type="Pfam" id="PF09818"/>
    </source>
</evidence>
<feature type="domain" description="ATPase of the ABC class C-terminal" evidence="1">
    <location>
        <begin position="169"/>
        <end position="435"/>
    </location>
</feature>
<dbReference type="AlphaFoldDB" id="A0A9D1JE92"/>
<dbReference type="InterPro" id="IPR046834">
    <property type="entry name" value="ABC_ATPase_C"/>
</dbReference>
<dbReference type="Pfam" id="PF21117">
    <property type="entry name" value="MRB1590_C"/>
    <property type="match status" value="1"/>
</dbReference>
<evidence type="ECO:0000259" key="3">
    <source>
        <dbReference type="Pfam" id="PF21117"/>
    </source>
</evidence>
<gene>
    <name evidence="4" type="ORF">IAC96_13645</name>
</gene>
<evidence type="ECO:0000313" key="4">
    <source>
        <dbReference type="EMBL" id="HIR89983.1"/>
    </source>
</evidence>
<dbReference type="InterPro" id="IPR027417">
    <property type="entry name" value="P-loop_NTPase"/>
</dbReference>
<reference evidence="4" key="2">
    <citation type="journal article" date="2021" name="PeerJ">
        <title>Extensive microbial diversity within the chicken gut microbiome revealed by metagenomics and culture.</title>
        <authorList>
            <person name="Gilroy R."/>
            <person name="Ravi A."/>
            <person name="Getino M."/>
            <person name="Pursley I."/>
            <person name="Horton D.L."/>
            <person name="Alikhan N.F."/>
            <person name="Baker D."/>
            <person name="Gharbi K."/>
            <person name="Hall N."/>
            <person name="Watson M."/>
            <person name="Adriaenssens E.M."/>
            <person name="Foster-Nyarko E."/>
            <person name="Jarju S."/>
            <person name="Secka A."/>
            <person name="Antonio M."/>
            <person name="Oren A."/>
            <person name="Chaudhuri R.R."/>
            <person name="La Ragione R."/>
            <person name="Hildebrand F."/>
            <person name="Pallen M.J."/>
        </authorList>
    </citation>
    <scope>NUCLEOTIDE SEQUENCE</scope>
    <source>
        <strain evidence="4">ChiW13-3771</strain>
    </source>
</reference>
<comment type="caution">
    <text evidence="4">The sequence shown here is derived from an EMBL/GenBank/DDBJ whole genome shotgun (WGS) entry which is preliminary data.</text>
</comment>
<dbReference type="PANTHER" id="PTHR38149">
    <property type="entry name" value="ATPASE"/>
    <property type="match status" value="1"/>
</dbReference>
<proteinExistence type="predicted"/>
<feature type="domain" description="ATPase of the ABC class N-terminal" evidence="2">
    <location>
        <begin position="4"/>
        <end position="164"/>
    </location>
</feature>
<dbReference type="InterPro" id="IPR046833">
    <property type="entry name" value="ABC_N"/>
</dbReference>
<dbReference type="InterPro" id="IPR019195">
    <property type="entry name" value="ABC_ATPase_put"/>
</dbReference>
<dbReference type="SUPFAM" id="SSF52540">
    <property type="entry name" value="P-loop containing nucleoside triphosphate hydrolases"/>
    <property type="match status" value="1"/>
</dbReference>
<name>A0A9D1JE92_9FIRM</name>
<evidence type="ECO:0000259" key="2">
    <source>
        <dbReference type="Pfam" id="PF20446"/>
    </source>
</evidence>
<dbReference type="PANTHER" id="PTHR38149:SF1">
    <property type="entry name" value="ATPASE"/>
    <property type="match status" value="1"/>
</dbReference>
<feature type="domain" description="MRB1590-like C-terminal" evidence="3">
    <location>
        <begin position="462"/>
        <end position="559"/>
    </location>
</feature>
<reference evidence="4" key="1">
    <citation type="submission" date="2020-10" db="EMBL/GenBank/DDBJ databases">
        <authorList>
            <person name="Gilroy R."/>
        </authorList>
    </citation>
    <scope>NUCLEOTIDE SEQUENCE</scope>
    <source>
        <strain evidence="4">ChiW13-3771</strain>
    </source>
</reference>
<organism evidence="4 5">
    <name type="scientific">Candidatus Fimimorpha faecalis</name>
    <dbReference type="NCBI Taxonomy" id="2840824"/>
    <lineage>
        <taxon>Bacteria</taxon>
        <taxon>Bacillati</taxon>
        <taxon>Bacillota</taxon>
        <taxon>Clostridia</taxon>
        <taxon>Eubacteriales</taxon>
        <taxon>Candidatus Fimimorpha</taxon>
    </lineage>
</organism>